<feature type="zinc finger region" description="C3H1-type" evidence="5">
    <location>
        <begin position="5"/>
        <end position="32"/>
    </location>
</feature>
<dbReference type="GO" id="GO:0003729">
    <property type="term" value="F:mRNA binding"/>
    <property type="evidence" value="ECO:0007669"/>
    <property type="project" value="InterPro"/>
</dbReference>
<keyword evidence="1 5" id="KW-0479">Metal-binding</keyword>
<evidence type="ECO:0000259" key="6">
    <source>
        <dbReference type="PROSITE" id="PS50103"/>
    </source>
</evidence>
<keyword evidence="8" id="KW-1185">Reference proteome</keyword>
<evidence type="ECO:0000256" key="1">
    <source>
        <dbReference type="ARBA" id="ARBA00022723"/>
    </source>
</evidence>
<protein>
    <submittedName>
        <fullName evidence="7">Zfp36l2-A protein</fullName>
    </submittedName>
</protein>
<evidence type="ECO:0000256" key="4">
    <source>
        <dbReference type="ARBA" id="ARBA00022833"/>
    </source>
</evidence>
<dbReference type="InterPro" id="IPR045877">
    <property type="entry name" value="ZFP36-like"/>
</dbReference>
<evidence type="ECO:0000256" key="5">
    <source>
        <dbReference type="PROSITE-ProRule" id="PRU00723"/>
    </source>
</evidence>
<dbReference type="EMBL" id="CAJNIZ010033853">
    <property type="protein sequence ID" value="CAE7548503.1"/>
    <property type="molecule type" value="Genomic_DNA"/>
</dbReference>
<dbReference type="PANTHER" id="PTHR12547">
    <property type="entry name" value="CCCH ZINC FINGER/TIS11-RELATED"/>
    <property type="match status" value="1"/>
</dbReference>
<dbReference type="Gene3D" id="4.10.1000.10">
    <property type="entry name" value="Zinc finger, CCCH-type"/>
    <property type="match status" value="2"/>
</dbReference>
<keyword evidence="2" id="KW-0677">Repeat</keyword>
<dbReference type="SUPFAM" id="SSF90229">
    <property type="entry name" value="CCCH zinc finger"/>
    <property type="match status" value="2"/>
</dbReference>
<keyword evidence="4 5" id="KW-0862">Zinc</keyword>
<dbReference type="PROSITE" id="PS50103">
    <property type="entry name" value="ZF_C3H1"/>
    <property type="match status" value="2"/>
</dbReference>
<organism evidence="7 8">
    <name type="scientific">Symbiodinium pilosum</name>
    <name type="common">Dinoflagellate</name>
    <dbReference type="NCBI Taxonomy" id="2952"/>
    <lineage>
        <taxon>Eukaryota</taxon>
        <taxon>Sar</taxon>
        <taxon>Alveolata</taxon>
        <taxon>Dinophyceae</taxon>
        <taxon>Suessiales</taxon>
        <taxon>Symbiodiniaceae</taxon>
        <taxon>Symbiodinium</taxon>
    </lineage>
</organism>
<dbReference type="Pfam" id="PF00642">
    <property type="entry name" value="zf-CCCH"/>
    <property type="match status" value="2"/>
</dbReference>
<feature type="zinc finger region" description="C3H1-type" evidence="5">
    <location>
        <begin position="40"/>
        <end position="68"/>
    </location>
</feature>
<evidence type="ECO:0000256" key="2">
    <source>
        <dbReference type="ARBA" id="ARBA00022737"/>
    </source>
</evidence>
<dbReference type="AlphaFoldDB" id="A0A812U1L3"/>
<sequence>VRDSLKYTRICKYWSSNRCKLGQDCNFAHSEHELRDQPDLVGTRLCFQFSSKGRCKNGDNCKFAHGKDKLRSLPKTRRREMEPMKILVGNLSLSGLTVCDRDASPQKIAEVLPLKAPPGLAPPPGLSLPGTACSTAIPSPAVSAASTPRCP</sequence>
<dbReference type="InterPro" id="IPR036855">
    <property type="entry name" value="Znf_CCCH_sf"/>
</dbReference>
<feature type="domain" description="C3H1-type" evidence="6">
    <location>
        <begin position="5"/>
        <end position="32"/>
    </location>
</feature>
<dbReference type="SMART" id="SM00356">
    <property type="entry name" value="ZnF_C3H1"/>
    <property type="match status" value="2"/>
</dbReference>
<name>A0A812U1L3_SYMPI</name>
<gene>
    <name evidence="7" type="primary">zfp36l2-A</name>
    <name evidence="7" type="ORF">SPIL2461_LOCUS14560</name>
</gene>
<keyword evidence="3 5" id="KW-0863">Zinc-finger</keyword>
<evidence type="ECO:0000313" key="8">
    <source>
        <dbReference type="Proteomes" id="UP000649617"/>
    </source>
</evidence>
<dbReference type="OrthoDB" id="410307at2759"/>
<comment type="caution">
    <text evidence="7">The sequence shown here is derived from an EMBL/GenBank/DDBJ whole genome shotgun (WGS) entry which is preliminary data.</text>
</comment>
<dbReference type="GO" id="GO:0008270">
    <property type="term" value="F:zinc ion binding"/>
    <property type="evidence" value="ECO:0007669"/>
    <property type="project" value="UniProtKB-KW"/>
</dbReference>
<feature type="domain" description="C3H1-type" evidence="6">
    <location>
        <begin position="40"/>
        <end position="68"/>
    </location>
</feature>
<dbReference type="Proteomes" id="UP000649617">
    <property type="component" value="Unassembled WGS sequence"/>
</dbReference>
<reference evidence="7" key="1">
    <citation type="submission" date="2021-02" db="EMBL/GenBank/DDBJ databases">
        <authorList>
            <person name="Dougan E. K."/>
            <person name="Rhodes N."/>
            <person name="Thang M."/>
            <person name="Chan C."/>
        </authorList>
    </citation>
    <scope>NUCLEOTIDE SEQUENCE</scope>
</reference>
<feature type="non-terminal residue" evidence="7">
    <location>
        <position position="1"/>
    </location>
</feature>
<accession>A0A812U1L3</accession>
<proteinExistence type="predicted"/>
<dbReference type="InterPro" id="IPR000571">
    <property type="entry name" value="Znf_CCCH"/>
</dbReference>
<evidence type="ECO:0000256" key="3">
    <source>
        <dbReference type="ARBA" id="ARBA00022771"/>
    </source>
</evidence>
<evidence type="ECO:0000313" key="7">
    <source>
        <dbReference type="EMBL" id="CAE7548503.1"/>
    </source>
</evidence>
<dbReference type="PANTHER" id="PTHR12547:SF18">
    <property type="entry name" value="PROTEIN TIS11"/>
    <property type="match status" value="1"/>
</dbReference>